<feature type="binding site" evidence="2">
    <location>
        <position position="168"/>
    </location>
    <ligand>
        <name>Zn(2+)</name>
        <dbReference type="ChEBI" id="CHEBI:29105"/>
        <label>2</label>
    </ligand>
</feature>
<feature type="binding site" evidence="2">
    <location>
        <position position="50"/>
    </location>
    <ligand>
        <name>Zn(2+)</name>
        <dbReference type="ChEBI" id="CHEBI:29105"/>
        <label>1</label>
    </ligand>
</feature>
<comment type="cofactor">
    <cofactor evidence="2">
        <name>Zn(2+)</name>
        <dbReference type="ChEBI" id="CHEBI:29105"/>
    </cofactor>
    <text evidence="2">Binds 2 Zn(2+) ions per subunit.</text>
</comment>
<keyword evidence="1 2" id="KW-0665">Pyrimidine biosynthesis</keyword>
<dbReference type="AlphaFoldDB" id="A0A7V3RFU3"/>
<dbReference type="EC" id="3.5.2.3" evidence="2"/>
<sequence length="423" mass="47431">MITFDNAMIFDGEKFYDGQFSFEQEFINTESEDKIDLKGLWVIPALIDTHAHLRDPGQTRREDLFSGSMAALHGGISTVFAMPNTDPAIDNETMVKYLYERAKSLNVKIKIVGAITKGREGKELSEMGRMARAGVVGFSDDGNFLNDAALARHAMEYAFELGLPIISHCQDKDLGKGYMREGWFSTLYGIYAMPDVAESIAVGREIELSYLTKAHVHIAHLSTKRALKLIREAKRDGINITCDVCVHHLLFTDESIRDYDTSKKINPPFPTREDQLALYEGLEDGTIDTIITDHAPYTPEEKEVEFQIAPSGITGFETLLNELMMVSKAGLPPELLLKKVTSDPATLYNLKAGKVETGYPADFIVFDPENSWVVERKTTLSKSINTPFWGQRLKGKIIATYINGKQVFKDEDNVFEERIVHSA</sequence>
<feature type="binding site" evidence="2">
    <location>
        <position position="266"/>
    </location>
    <ligand>
        <name>substrate</name>
    </ligand>
</feature>
<dbReference type="Pfam" id="PF01979">
    <property type="entry name" value="Amidohydro_1"/>
    <property type="match status" value="1"/>
</dbReference>
<evidence type="ECO:0000256" key="2">
    <source>
        <dbReference type="HAMAP-Rule" id="MF_00220"/>
    </source>
</evidence>
<dbReference type="GO" id="GO:0004151">
    <property type="term" value="F:dihydroorotase activity"/>
    <property type="evidence" value="ECO:0007669"/>
    <property type="project" value="UniProtKB-UniRule"/>
</dbReference>
<gene>
    <name evidence="2" type="primary">pyrC</name>
    <name evidence="4" type="ORF">ENX73_06535</name>
</gene>
<dbReference type="Gene3D" id="3.20.20.140">
    <property type="entry name" value="Metal-dependent hydrolases"/>
    <property type="match status" value="1"/>
</dbReference>
<feature type="binding site" evidence="2">
    <location>
        <position position="141"/>
    </location>
    <ligand>
        <name>Zn(2+)</name>
        <dbReference type="ChEBI" id="CHEBI:29105"/>
        <label>1</label>
    </ligand>
</feature>
<dbReference type="GO" id="GO:0044205">
    <property type="term" value="P:'de novo' UMP biosynthetic process"/>
    <property type="evidence" value="ECO:0007669"/>
    <property type="project" value="UniProtKB-UniRule"/>
</dbReference>
<dbReference type="CDD" id="cd01317">
    <property type="entry name" value="DHOase_IIa"/>
    <property type="match status" value="1"/>
</dbReference>
<feature type="domain" description="Amidohydrolase-related" evidence="3">
    <location>
        <begin position="41"/>
        <end position="407"/>
    </location>
</feature>
<dbReference type="PANTHER" id="PTHR43668:SF2">
    <property type="entry name" value="ALLANTOINASE"/>
    <property type="match status" value="1"/>
</dbReference>
<accession>A0A7V3RFU3</accession>
<dbReference type="NCBIfam" id="TIGR00857">
    <property type="entry name" value="pyrC_multi"/>
    <property type="match status" value="1"/>
</dbReference>
<feature type="binding site" evidence="2">
    <location>
        <position position="220"/>
    </location>
    <ligand>
        <name>Zn(2+)</name>
        <dbReference type="ChEBI" id="CHEBI:29105"/>
        <label>2</label>
    </ligand>
</feature>
<evidence type="ECO:0000259" key="3">
    <source>
        <dbReference type="Pfam" id="PF01979"/>
    </source>
</evidence>
<protein>
    <recommendedName>
        <fullName evidence="2">Dihydroorotase</fullName>
        <shortName evidence="2">DHOase</shortName>
        <ecNumber evidence="2">3.5.2.3</ecNumber>
    </recommendedName>
</protein>
<comment type="caution">
    <text evidence="4">The sequence shown here is derived from an EMBL/GenBank/DDBJ whole genome shotgun (WGS) entry which is preliminary data.</text>
</comment>
<reference evidence="4" key="1">
    <citation type="journal article" date="2020" name="mSystems">
        <title>Genome- and Community-Level Interaction Insights into Carbon Utilization and Element Cycling Functions of Hydrothermarchaeota in Hydrothermal Sediment.</title>
        <authorList>
            <person name="Zhou Z."/>
            <person name="Liu Y."/>
            <person name="Xu W."/>
            <person name="Pan J."/>
            <person name="Luo Z.H."/>
            <person name="Li M."/>
        </authorList>
    </citation>
    <scope>NUCLEOTIDE SEQUENCE [LARGE SCALE GENOMIC DNA]</scope>
    <source>
        <strain evidence="4">SpSt-966</strain>
    </source>
</reference>
<dbReference type="UniPathway" id="UPA00070">
    <property type="reaction ID" value="UER00117"/>
</dbReference>
<dbReference type="HAMAP" id="MF_00220_B">
    <property type="entry name" value="PyrC_classI_B"/>
    <property type="match status" value="1"/>
</dbReference>
<feature type="binding site" evidence="2">
    <location>
        <position position="141"/>
    </location>
    <ligand>
        <name>Zn(2+)</name>
        <dbReference type="ChEBI" id="CHEBI:29105"/>
        <label>2</label>
    </ligand>
</feature>
<dbReference type="InterPro" id="IPR006680">
    <property type="entry name" value="Amidohydro-rel"/>
</dbReference>
<dbReference type="InterPro" id="IPR032466">
    <property type="entry name" value="Metal_Hydrolase"/>
</dbReference>
<keyword evidence="2" id="KW-0479">Metal-binding</keyword>
<feature type="binding site" evidence="2">
    <location>
        <position position="293"/>
    </location>
    <ligand>
        <name>Zn(2+)</name>
        <dbReference type="ChEBI" id="CHEBI:29105"/>
        <label>1</label>
    </ligand>
</feature>
<dbReference type="GO" id="GO:0006145">
    <property type="term" value="P:purine nucleobase catabolic process"/>
    <property type="evidence" value="ECO:0007669"/>
    <property type="project" value="TreeGrafter"/>
</dbReference>
<dbReference type="GO" id="GO:0008270">
    <property type="term" value="F:zinc ion binding"/>
    <property type="evidence" value="ECO:0007669"/>
    <property type="project" value="UniProtKB-UniRule"/>
</dbReference>
<dbReference type="InterPro" id="IPR004722">
    <property type="entry name" value="DHOase"/>
</dbReference>
<comment type="similarity">
    <text evidence="2">Belongs to the metallo-dependent hydrolases superfamily. DHOase family. Class I DHOase subfamily.</text>
</comment>
<dbReference type="GO" id="GO:0004038">
    <property type="term" value="F:allantoinase activity"/>
    <property type="evidence" value="ECO:0007669"/>
    <property type="project" value="TreeGrafter"/>
</dbReference>
<comment type="pathway">
    <text evidence="2">Pyrimidine metabolism; UMP biosynthesis via de novo pathway; (S)-dihydroorotate from bicarbonate: step 3/3.</text>
</comment>
<keyword evidence="2" id="KW-0862">Zinc</keyword>
<comment type="catalytic activity">
    <reaction evidence="2">
        <text>(S)-dihydroorotate + H2O = N-carbamoyl-L-aspartate + H(+)</text>
        <dbReference type="Rhea" id="RHEA:24296"/>
        <dbReference type="ChEBI" id="CHEBI:15377"/>
        <dbReference type="ChEBI" id="CHEBI:15378"/>
        <dbReference type="ChEBI" id="CHEBI:30864"/>
        <dbReference type="ChEBI" id="CHEBI:32814"/>
        <dbReference type="EC" id="3.5.2.3"/>
    </reaction>
</comment>
<dbReference type="GO" id="GO:0005737">
    <property type="term" value="C:cytoplasm"/>
    <property type="evidence" value="ECO:0007669"/>
    <property type="project" value="TreeGrafter"/>
</dbReference>
<feature type="binding site" evidence="2">
    <location>
        <position position="52"/>
    </location>
    <ligand>
        <name>Zn(2+)</name>
        <dbReference type="ChEBI" id="CHEBI:29105"/>
        <label>1</label>
    </ligand>
</feature>
<dbReference type="InterPro" id="IPR050138">
    <property type="entry name" value="DHOase/Allantoinase_Hydrolase"/>
</dbReference>
<proteinExistence type="inferred from homology"/>
<comment type="function">
    <text evidence="2">Catalyzes the reversible cyclization of carbamoyl aspartate to dihydroorotate.</text>
</comment>
<dbReference type="InterPro" id="IPR011059">
    <property type="entry name" value="Metal-dep_hydrolase_composite"/>
</dbReference>
<dbReference type="Gene3D" id="2.30.40.10">
    <property type="entry name" value="Urease, subunit C, domain 1"/>
    <property type="match status" value="1"/>
</dbReference>
<dbReference type="SUPFAM" id="SSF51556">
    <property type="entry name" value="Metallo-dependent hydrolases"/>
    <property type="match status" value="1"/>
</dbReference>
<evidence type="ECO:0000256" key="1">
    <source>
        <dbReference type="ARBA" id="ARBA00022975"/>
    </source>
</evidence>
<dbReference type="SUPFAM" id="SSF51338">
    <property type="entry name" value="Composite domain of metallo-dependent hydrolases"/>
    <property type="match status" value="1"/>
</dbReference>
<comment type="caution">
    <text evidence="2">Lacks conserved residue(s) required for the propagation of feature annotation.</text>
</comment>
<keyword evidence="2" id="KW-0378">Hydrolase</keyword>
<dbReference type="PANTHER" id="PTHR43668">
    <property type="entry name" value="ALLANTOINASE"/>
    <property type="match status" value="1"/>
</dbReference>
<feature type="active site" evidence="2">
    <location>
        <position position="293"/>
    </location>
</feature>
<name>A0A7V3RFU3_9BACT</name>
<evidence type="ECO:0000313" key="4">
    <source>
        <dbReference type="EMBL" id="HGE75762.1"/>
    </source>
</evidence>
<feature type="binding site" evidence="2">
    <location>
        <begin position="52"/>
        <end position="54"/>
    </location>
    <ligand>
        <name>substrate</name>
    </ligand>
</feature>
<dbReference type="EMBL" id="DTPE01000258">
    <property type="protein sequence ID" value="HGE75762.1"/>
    <property type="molecule type" value="Genomic_DNA"/>
</dbReference>
<organism evidence="4">
    <name type="scientific">Mesoaciditoga lauensis</name>
    <dbReference type="NCBI Taxonomy" id="1495039"/>
    <lineage>
        <taxon>Bacteria</taxon>
        <taxon>Thermotogati</taxon>
        <taxon>Thermotogota</taxon>
        <taxon>Thermotogae</taxon>
        <taxon>Mesoaciditogales</taxon>
        <taxon>Mesoaciditogaceae</taxon>
        <taxon>Mesoaciditoga</taxon>
    </lineage>
</organism>
<feature type="binding site" evidence="2">
    <location>
        <position position="84"/>
    </location>
    <ligand>
        <name>substrate</name>
    </ligand>
</feature>